<dbReference type="RefSeq" id="WP_076196433.1">
    <property type="nucleotide sequence ID" value="NZ_CP019236.1"/>
</dbReference>
<evidence type="ECO:0000256" key="7">
    <source>
        <dbReference type="ARBA" id="ARBA00023014"/>
    </source>
</evidence>
<dbReference type="InterPro" id="IPR031691">
    <property type="entry name" value="LIAS_N"/>
</dbReference>
<dbReference type="SUPFAM" id="SSF102114">
    <property type="entry name" value="Radical SAM enzymes"/>
    <property type="match status" value="1"/>
</dbReference>
<dbReference type="SFLD" id="SFLDF00271">
    <property type="entry name" value="lipoyl_synthase"/>
    <property type="match status" value="1"/>
</dbReference>
<dbReference type="Pfam" id="PF04055">
    <property type="entry name" value="Radical_SAM"/>
    <property type="match status" value="1"/>
</dbReference>
<evidence type="ECO:0000256" key="5">
    <source>
        <dbReference type="ARBA" id="ARBA00022723"/>
    </source>
</evidence>
<dbReference type="PIRSF" id="PIRSF005963">
    <property type="entry name" value="Lipoyl_synth"/>
    <property type="match status" value="1"/>
</dbReference>
<evidence type="ECO:0000256" key="8">
    <source>
        <dbReference type="ARBA" id="ARBA00047326"/>
    </source>
</evidence>
<gene>
    <name evidence="9" type="primary">lipA</name>
    <name evidence="11" type="ORF">RD110_02670</name>
</gene>
<dbReference type="PANTHER" id="PTHR10949:SF0">
    <property type="entry name" value="LIPOYL SYNTHASE, MITOCHONDRIAL"/>
    <property type="match status" value="1"/>
</dbReference>
<organism evidence="11 12">
    <name type="scientific">Rhodoferax koreensis</name>
    <dbReference type="NCBI Taxonomy" id="1842727"/>
    <lineage>
        <taxon>Bacteria</taxon>
        <taxon>Pseudomonadati</taxon>
        <taxon>Pseudomonadota</taxon>
        <taxon>Betaproteobacteria</taxon>
        <taxon>Burkholderiales</taxon>
        <taxon>Comamonadaceae</taxon>
        <taxon>Rhodoferax</taxon>
    </lineage>
</organism>
<evidence type="ECO:0000256" key="4">
    <source>
        <dbReference type="ARBA" id="ARBA00022691"/>
    </source>
</evidence>
<accession>A0A1P8JR86</accession>
<dbReference type="GO" id="GO:0046872">
    <property type="term" value="F:metal ion binding"/>
    <property type="evidence" value="ECO:0007669"/>
    <property type="project" value="UniProtKB-KW"/>
</dbReference>
<feature type="binding site" evidence="9">
    <location>
        <position position="319"/>
    </location>
    <ligand>
        <name>[4Fe-4S] cluster</name>
        <dbReference type="ChEBI" id="CHEBI:49883"/>
        <label>1</label>
    </ligand>
</feature>
<dbReference type="Gene3D" id="3.20.20.70">
    <property type="entry name" value="Aldolase class I"/>
    <property type="match status" value="1"/>
</dbReference>
<feature type="binding site" evidence="9">
    <location>
        <position position="84"/>
    </location>
    <ligand>
        <name>[4Fe-4S] cluster</name>
        <dbReference type="ChEBI" id="CHEBI:49883"/>
        <label>1</label>
    </ligand>
</feature>
<dbReference type="InterPro" id="IPR003698">
    <property type="entry name" value="Lipoyl_synth"/>
</dbReference>
<sequence length="336" mass="37469">MSNPEVVPAPVVREAQSVETYNPLAKQKAGAKLSRIPVKVVQAETLKKPDWIRVKAGSPTTRFYEIKQILRESNLHTVCEEASCPNIGECFGKGTATFMIMGDKCTRRCPFCDVGHGRPDPLDKDEPLNLARTIAKLKLKYVVITSVDRDDLRDGGSGHFVECIQNIRELSPETQIEILVPDFRGRDDRALEILKAAPPDVMNHNLETAPRLYKEARPGSDYQFSLNLLKKFKALHPSVPTKSGIMVGLGETDEEILQVMRDMRAHDIDMLTIGQYLAPSMSHLPVRRYVHPDTFKMFEEEAYKMGFSHAAVGAMVRSSYHADQQAEHALANAAGA</sequence>
<dbReference type="Pfam" id="PF16881">
    <property type="entry name" value="LIAS_N"/>
    <property type="match status" value="1"/>
</dbReference>
<dbReference type="GO" id="GO:0005737">
    <property type="term" value="C:cytoplasm"/>
    <property type="evidence" value="ECO:0007669"/>
    <property type="project" value="UniProtKB-SubCell"/>
</dbReference>
<comment type="catalytic activity">
    <reaction evidence="8 9">
        <text>[[Fe-S] cluster scaffold protein carrying a second [4Fe-4S](2+) cluster] + N(6)-octanoyl-L-lysyl-[protein] + 2 oxidized [2Fe-2S]-[ferredoxin] + 2 S-adenosyl-L-methionine + 4 H(+) = [[Fe-S] cluster scaffold protein] + N(6)-[(R)-dihydrolipoyl]-L-lysyl-[protein] + 4 Fe(3+) + 2 hydrogen sulfide + 2 5'-deoxyadenosine + 2 L-methionine + 2 reduced [2Fe-2S]-[ferredoxin]</text>
        <dbReference type="Rhea" id="RHEA:16585"/>
        <dbReference type="Rhea" id="RHEA-COMP:9928"/>
        <dbReference type="Rhea" id="RHEA-COMP:10000"/>
        <dbReference type="Rhea" id="RHEA-COMP:10001"/>
        <dbReference type="Rhea" id="RHEA-COMP:10475"/>
        <dbReference type="Rhea" id="RHEA-COMP:14568"/>
        <dbReference type="Rhea" id="RHEA-COMP:14569"/>
        <dbReference type="ChEBI" id="CHEBI:15378"/>
        <dbReference type="ChEBI" id="CHEBI:17319"/>
        <dbReference type="ChEBI" id="CHEBI:29034"/>
        <dbReference type="ChEBI" id="CHEBI:29919"/>
        <dbReference type="ChEBI" id="CHEBI:33722"/>
        <dbReference type="ChEBI" id="CHEBI:33737"/>
        <dbReference type="ChEBI" id="CHEBI:33738"/>
        <dbReference type="ChEBI" id="CHEBI:57844"/>
        <dbReference type="ChEBI" id="CHEBI:59789"/>
        <dbReference type="ChEBI" id="CHEBI:78809"/>
        <dbReference type="ChEBI" id="CHEBI:83100"/>
        <dbReference type="EC" id="2.8.1.8"/>
    </reaction>
</comment>
<feature type="binding site" evidence="9">
    <location>
        <position position="112"/>
    </location>
    <ligand>
        <name>[4Fe-4S] cluster</name>
        <dbReference type="ChEBI" id="CHEBI:49883"/>
        <label>2</label>
        <note>4Fe-4S-S-AdoMet</note>
    </ligand>
</feature>
<keyword evidence="2 9" id="KW-0963">Cytoplasm</keyword>
<keyword evidence="12" id="KW-1185">Reference proteome</keyword>
<keyword evidence="6 9" id="KW-0408">Iron</keyword>
<dbReference type="SFLD" id="SFLDS00029">
    <property type="entry name" value="Radical_SAM"/>
    <property type="match status" value="1"/>
</dbReference>
<keyword evidence="1 9" id="KW-0004">4Fe-4S</keyword>
<dbReference type="Proteomes" id="UP000186609">
    <property type="component" value="Chromosome"/>
</dbReference>
<evidence type="ECO:0000256" key="1">
    <source>
        <dbReference type="ARBA" id="ARBA00022485"/>
    </source>
</evidence>
<evidence type="ECO:0000256" key="3">
    <source>
        <dbReference type="ARBA" id="ARBA00022679"/>
    </source>
</evidence>
<dbReference type="PROSITE" id="PS51918">
    <property type="entry name" value="RADICAL_SAM"/>
    <property type="match status" value="1"/>
</dbReference>
<proteinExistence type="inferred from homology"/>
<dbReference type="NCBIfam" id="TIGR00510">
    <property type="entry name" value="lipA"/>
    <property type="match status" value="1"/>
</dbReference>
<reference evidence="11 12" key="1">
    <citation type="submission" date="2017-01" db="EMBL/GenBank/DDBJ databases">
        <authorList>
            <person name="Mah S.A."/>
            <person name="Swanson W.J."/>
            <person name="Moy G.W."/>
            <person name="Vacquier V.D."/>
        </authorList>
    </citation>
    <scope>NUCLEOTIDE SEQUENCE [LARGE SCALE GENOMIC DNA]</scope>
    <source>
        <strain evidence="11 12">DCY110</strain>
    </source>
</reference>
<comment type="pathway">
    <text evidence="9">Protein modification; protein lipoylation via endogenous pathway; protein N(6)-(lipoyl)lysine from octanoyl-[acyl-carrier-protein]: step 2/2.</text>
</comment>
<keyword evidence="5 9" id="KW-0479">Metal-binding</keyword>
<evidence type="ECO:0000256" key="9">
    <source>
        <dbReference type="HAMAP-Rule" id="MF_00206"/>
    </source>
</evidence>
<keyword evidence="3 9" id="KW-0808">Transferase</keyword>
<dbReference type="PANTHER" id="PTHR10949">
    <property type="entry name" value="LIPOYL SYNTHASE"/>
    <property type="match status" value="1"/>
</dbReference>
<keyword evidence="7 9" id="KW-0411">Iron-sulfur</keyword>
<comment type="similarity">
    <text evidence="9">Belongs to the radical SAM superfamily. Lipoyl synthase family.</text>
</comment>
<comment type="function">
    <text evidence="9">Catalyzes the radical-mediated insertion of two sulfur atoms into the C-6 and C-8 positions of the octanoyl moiety bound to the lipoyl domains of lipoate-dependent enzymes, thereby converting the octanoylated domains into lipoylated derivatives.</text>
</comment>
<dbReference type="GO" id="GO:0016992">
    <property type="term" value="F:lipoate synthase activity"/>
    <property type="evidence" value="ECO:0007669"/>
    <property type="project" value="UniProtKB-UniRule"/>
</dbReference>
<evidence type="ECO:0000259" key="10">
    <source>
        <dbReference type="PROSITE" id="PS51918"/>
    </source>
</evidence>
<feature type="binding site" evidence="9">
    <location>
        <position position="109"/>
    </location>
    <ligand>
        <name>[4Fe-4S] cluster</name>
        <dbReference type="ChEBI" id="CHEBI:49883"/>
        <label>2</label>
        <note>4Fe-4S-S-AdoMet</note>
    </ligand>
</feature>
<protein>
    <recommendedName>
        <fullName evidence="9">Lipoyl synthase</fullName>
        <ecNumber evidence="9">2.8.1.8</ecNumber>
    </recommendedName>
    <alternativeName>
        <fullName evidence="9">Lip-syn</fullName>
        <shortName evidence="9">LS</shortName>
    </alternativeName>
    <alternativeName>
        <fullName evidence="9">Lipoate synthase</fullName>
    </alternativeName>
    <alternativeName>
        <fullName evidence="9">Lipoic acid synthase</fullName>
    </alternativeName>
    <alternativeName>
        <fullName evidence="9">Sulfur insertion protein LipA</fullName>
    </alternativeName>
</protein>
<dbReference type="NCBIfam" id="NF009544">
    <property type="entry name" value="PRK12928.1"/>
    <property type="match status" value="1"/>
</dbReference>
<dbReference type="SMART" id="SM00729">
    <property type="entry name" value="Elp3"/>
    <property type="match status" value="1"/>
</dbReference>
<dbReference type="EMBL" id="CP019236">
    <property type="protein sequence ID" value="APW36249.1"/>
    <property type="molecule type" value="Genomic_DNA"/>
</dbReference>
<evidence type="ECO:0000313" key="12">
    <source>
        <dbReference type="Proteomes" id="UP000186609"/>
    </source>
</evidence>
<dbReference type="GO" id="GO:0051539">
    <property type="term" value="F:4 iron, 4 sulfur cluster binding"/>
    <property type="evidence" value="ECO:0007669"/>
    <property type="project" value="UniProtKB-UniRule"/>
</dbReference>
<dbReference type="GO" id="GO:0009249">
    <property type="term" value="P:protein lipoylation"/>
    <property type="evidence" value="ECO:0007669"/>
    <property type="project" value="UniProtKB-UniRule"/>
</dbReference>
<feature type="binding site" evidence="9">
    <location>
        <position position="79"/>
    </location>
    <ligand>
        <name>[4Fe-4S] cluster</name>
        <dbReference type="ChEBI" id="CHEBI:49883"/>
        <label>1</label>
    </ligand>
</feature>
<evidence type="ECO:0000256" key="2">
    <source>
        <dbReference type="ARBA" id="ARBA00022490"/>
    </source>
</evidence>
<dbReference type="EC" id="2.8.1.8" evidence="9"/>
<dbReference type="STRING" id="1842727.RD110_02670"/>
<feature type="domain" description="Radical SAM core" evidence="10">
    <location>
        <begin position="90"/>
        <end position="308"/>
    </location>
</feature>
<dbReference type="CDD" id="cd01335">
    <property type="entry name" value="Radical_SAM"/>
    <property type="match status" value="1"/>
</dbReference>
<keyword evidence="4 9" id="KW-0949">S-adenosyl-L-methionine</keyword>
<dbReference type="NCBIfam" id="NF004019">
    <property type="entry name" value="PRK05481.1"/>
    <property type="match status" value="1"/>
</dbReference>
<feature type="binding site" evidence="9">
    <location>
        <position position="90"/>
    </location>
    <ligand>
        <name>[4Fe-4S] cluster</name>
        <dbReference type="ChEBI" id="CHEBI:49883"/>
        <label>1</label>
    </ligand>
</feature>
<comment type="subcellular location">
    <subcellularLocation>
        <location evidence="9">Cytoplasm</location>
    </subcellularLocation>
</comment>
<dbReference type="InterPro" id="IPR007197">
    <property type="entry name" value="rSAM"/>
</dbReference>
<name>A0A1P8JR86_9BURK</name>
<dbReference type="InterPro" id="IPR006638">
    <property type="entry name" value="Elp3/MiaA/NifB-like_rSAM"/>
</dbReference>
<dbReference type="InterPro" id="IPR058240">
    <property type="entry name" value="rSAM_sf"/>
</dbReference>
<evidence type="ECO:0000256" key="6">
    <source>
        <dbReference type="ARBA" id="ARBA00023004"/>
    </source>
</evidence>
<dbReference type="SFLD" id="SFLDG01058">
    <property type="entry name" value="lipoyl_synthase_like"/>
    <property type="match status" value="1"/>
</dbReference>
<dbReference type="InterPro" id="IPR013785">
    <property type="entry name" value="Aldolase_TIM"/>
</dbReference>
<dbReference type="HAMAP" id="MF_00206">
    <property type="entry name" value="Lipoyl_synth"/>
    <property type="match status" value="1"/>
</dbReference>
<evidence type="ECO:0000313" key="11">
    <source>
        <dbReference type="EMBL" id="APW36249.1"/>
    </source>
</evidence>
<dbReference type="UniPathway" id="UPA00538">
    <property type="reaction ID" value="UER00593"/>
</dbReference>
<dbReference type="AlphaFoldDB" id="A0A1P8JR86"/>
<dbReference type="OrthoDB" id="9787898at2"/>
<dbReference type="KEGG" id="rhy:RD110_02670"/>
<comment type="cofactor">
    <cofactor evidence="9">
        <name>[4Fe-4S] cluster</name>
        <dbReference type="ChEBI" id="CHEBI:49883"/>
    </cofactor>
    <text evidence="9">Binds 2 [4Fe-4S] clusters per subunit. One cluster is coordinated with 3 cysteines and an exchangeable S-adenosyl-L-methionine.</text>
</comment>
<dbReference type="FunFam" id="3.20.20.70:FF:000040">
    <property type="entry name" value="Lipoyl synthase"/>
    <property type="match status" value="1"/>
</dbReference>
<feature type="binding site" evidence="9">
    <location>
        <position position="105"/>
    </location>
    <ligand>
        <name>[4Fe-4S] cluster</name>
        <dbReference type="ChEBI" id="CHEBI:49883"/>
        <label>2</label>
        <note>4Fe-4S-S-AdoMet</note>
    </ligand>
</feature>